<dbReference type="PANTHER" id="PTHR30419">
    <property type="entry name" value="HTH-TYPE TRANSCRIPTIONAL REGULATOR YBHD"/>
    <property type="match status" value="1"/>
</dbReference>
<evidence type="ECO:0000256" key="4">
    <source>
        <dbReference type="ARBA" id="ARBA00023163"/>
    </source>
</evidence>
<dbReference type="SUPFAM" id="SSF53850">
    <property type="entry name" value="Periplasmic binding protein-like II"/>
    <property type="match status" value="1"/>
</dbReference>
<dbReference type="InterPro" id="IPR050950">
    <property type="entry name" value="HTH-type_LysR_regulators"/>
</dbReference>
<comment type="caution">
    <text evidence="6">The sequence shown here is derived from an EMBL/GenBank/DDBJ whole genome shotgun (WGS) entry which is preliminary data.</text>
</comment>
<gene>
    <name evidence="6" type="ORF">CEG14_01195</name>
</gene>
<evidence type="ECO:0000256" key="2">
    <source>
        <dbReference type="ARBA" id="ARBA00023015"/>
    </source>
</evidence>
<keyword evidence="2" id="KW-0805">Transcription regulation</keyword>
<dbReference type="Pfam" id="PF03466">
    <property type="entry name" value="LysR_substrate"/>
    <property type="match status" value="1"/>
</dbReference>
<evidence type="ECO:0000256" key="3">
    <source>
        <dbReference type="ARBA" id="ARBA00023125"/>
    </source>
</evidence>
<evidence type="ECO:0000313" key="7">
    <source>
        <dbReference type="Proteomes" id="UP000217005"/>
    </source>
</evidence>
<keyword evidence="3" id="KW-0238">DNA-binding</keyword>
<evidence type="ECO:0000259" key="5">
    <source>
        <dbReference type="PROSITE" id="PS50931"/>
    </source>
</evidence>
<protein>
    <submittedName>
        <fullName evidence="6">LysR family transcriptional regulator</fullName>
    </submittedName>
</protein>
<dbReference type="Proteomes" id="UP000217005">
    <property type="component" value="Unassembled WGS sequence"/>
</dbReference>
<dbReference type="Pfam" id="PF00126">
    <property type="entry name" value="HTH_1"/>
    <property type="match status" value="1"/>
</dbReference>
<sequence>MSVSQPAEGAPGLYKLRLRDLQLLQQIAELRSLTAIADIRGITQPALSRALKDIETALGAQVFERAKSAMLVPTPIGRQVLARAALLLADADALQSELHSFENGRGAHLRLGTIPYVTTNLLEGVLATLTQEPWQMSVSVTEGTTDQLIALLRRQALDVVIGRLSADVSNDLFRERLFTQQAGIVSSIRLGAAPLTLSRLLDHEWILPPLRSPTRQAFTELFVAHDLATPVARVETTSLNVIQAALRNDDRRLALLPADIGRELQQQGLLAYRDFPIPFPMPAVGMISLPITRSLPSVRAFRDALYRVLPRVPM</sequence>
<dbReference type="GO" id="GO:0005829">
    <property type="term" value="C:cytosol"/>
    <property type="evidence" value="ECO:0007669"/>
    <property type="project" value="TreeGrafter"/>
</dbReference>
<dbReference type="RefSeq" id="WP_094824531.1">
    <property type="nucleotide sequence ID" value="NZ_NEVL01000001.1"/>
</dbReference>
<dbReference type="InterPro" id="IPR036388">
    <property type="entry name" value="WH-like_DNA-bd_sf"/>
</dbReference>
<dbReference type="InterPro" id="IPR036390">
    <property type="entry name" value="WH_DNA-bd_sf"/>
</dbReference>
<evidence type="ECO:0000256" key="1">
    <source>
        <dbReference type="ARBA" id="ARBA00009437"/>
    </source>
</evidence>
<reference evidence="6 7" key="1">
    <citation type="submission" date="2017-05" db="EMBL/GenBank/DDBJ databases">
        <title>Complete and WGS of Bordetella genogroups.</title>
        <authorList>
            <person name="Spilker T."/>
            <person name="LiPuma J."/>
        </authorList>
    </citation>
    <scope>NUCLEOTIDE SEQUENCE [LARGE SCALE GENOMIC DNA]</scope>
    <source>
        <strain evidence="6 7">AU17610</strain>
    </source>
</reference>
<keyword evidence="4" id="KW-0804">Transcription</keyword>
<dbReference type="OrthoDB" id="8806341at2"/>
<dbReference type="Gene3D" id="3.40.190.10">
    <property type="entry name" value="Periplasmic binding protein-like II"/>
    <property type="match status" value="2"/>
</dbReference>
<dbReference type="GO" id="GO:0003677">
    <property type="term" value="F:DNA binding"/>
    <property type="evidence" value="ECO:0007669"/>
    <property type="project" value="UniProtKB-KW"/>
</dbReference>
<dbReference type="GO" id="GO:0003700">
    <property type="term" value="F:DNA-binding transcription factor activity"/>
    <property type="evidence" value="ECO:0007669"/>
    <property type="project" value="InterPro"/>
</dbReference>
<proteinExistence type="inferred from homology"/>
<dbReference type="PANTHER" id="PTHR30419:SF8">
    <property type="entry name" value="NITROGEN ASSIMILATION TRANSCRIPTIONAL ACTIVATOR-RELATED"/>
    <property type="match status" value="1"/>
</dbReference>
<accession>A0A261SVT7</accession>
<dbReference type="InterPro" id="IPR000847">
    <property type="entry name" value="LysR_HTH_N"/>
</dbReference>
<dbReference type="PROSITE" id="PS50931">
    <property type="entry name" value="HTH_LYSR"/>
    <property type="match status" value="1"/>
</dbReference>
<evidence type="ECO:0000313" key="6">
    <source>
        <dbReference type="EMBL" id="OZI40413.1"/>
    </source>
</evidence>
<organism evidence="6 7">
    <name type="scientific">Bordetella genomosp. 1</name>
    <dbReference type="NCBI Taxonomy" id="1395607"/>
    <lineage>
        <taxon>Bacteria</taxon>
        <taxon>Pseudomonadati</taxon>
        <taxon>Pseudomonadota</taxon>
        <taxon>Betaproteobacteria</taxon>
        <taxon>Burkholderiales</taxon>
        <taxon>Alcaligenaceae</taxon>
        <taxon>Bordetella</taxon>
    </lineage>
</organism>
<feature type="domain" description="HTH lysR-type" evidence="5">
    <location>
        <begin position="16"/>
        <end position="74"/>
    </location>
</feature>
<dbReference type="Gene3D" id="1.10.10.10">
    <property type="entry name" value="Winged helix-like DNA-binding domain superfamily/Winged helix DNA-binding domain"/>
    <property type="match status" value="1"/>
</dbReference>
<dbReference type="SUPFAM" id="SSF46785">
    <property type="entry name" value="Winged helix' DNA-binding domain"/>
    <property type="match status" value="1"/>
</dbReference>
<comment type="similarity">
    <text evidence="1">Belongs to the LysR transcriptional regulatory family.</text>
</comment>
<dbReference type="InterPro" id="IPR005119">
    <property type="entry name" value="LysR_subst-bd"/>
</dbReference>
<dbReference type="EMBL" id="NEVL01000001">
    <property type="protein sequence ID" value="OZI40413.1"/>
    <property type="molecule type" value="Genomic_DNA"/>
</dbReference>
<dbReference type="AlphaFoldDB" id="A0A261SVT7"/>
<name>A0A261SVT7_9BORD</name>